<organism evidence="3 4">
    <name type="scientific">Shouchella clausii</name>
    <name type="common">Alkalihalobacillus clausii</name>
    <dbReference type="NCBI Taxonomy" id="79880"/>
    <lineage>
        <taxon>Bacteria</taxon>
        <taxon>Bacillati</taxon>
        <taxon>Bacillota</taxon>
        <taxon>Bacilli</taxon>
        <taxon>Bacillales</taxon>
        <taxon>Bacillaceae</taxon>
        <taxon>Shouchella</taxon>
    </lineage>
</organism>
<dbReference type="RefSeq" id="WP_095236101.1">
    <property type="nucleotide sequence ID" value="NZ_NPCC01000023.1"/>
</dbReference>
<keyword evidence="1" id="KW-0378">Hydrolase</keyword>
<evidence type="ECO:0000259" key="2">
    <source>
        <dbReference type="Pfam" id="PF03648"/>
    </source>
</evidence>
<proteinExistence type="predicted"/>
<reference evidence="3 4" key="1">
    <citation type="submission" date="2017-07" db="EMBL/GenBank/DDBJ databases">
        <title>Isolation and whole genome analysis of endospore-forming bacteria from heroin.</title>
        <authorList>
            <person name="Kalinowski J."/>
            <person name="Ahrens B."/>
            <person name="Al-Dilaimi A."/>
            <person name="Winkler A."/>
            <person name="Wibberg D."/>
            <person name="Schleenbecker U."/>
            <person name="Ruckert C."/>
            <person name="Wolfel R."/>
            <person name="Grass G."/>
        </authorList>
    </citation>
    <scope>NUCLEOTIDE SEQUENCE [LARGE SCALE GENOMIC DNA]</scope>
    <source>
        <strain evidence="3 4">7539</strain>
    </source>
</reference>
<name>A0A268NX65_SHOCL</name>
<dbReference type="GO" id="GO:0045493">
    <property type="term" value="P:xylan catabolic process"/>
    <property type="evidence" value="ECO:0007669"/>
    <property type="project" value="InterPro"/>
</dbReference>
<protein>
    <recommendedName>
        <fullName evidence="2">Alpha glucuronidase N-terminal domain-containing protein</fullName>
    </recommendedName>
</protein>
<dbReference type="Proteomes" id="UP000216207">
    <property type="component" value="Unassembled WGS sequence"/>
</dbReference>
<evidence type="ECO:0000313" key="3">
    <source>
        <dbReference type="EMBL" id="PAE88064.1"/>
    </source>
</evidence>
<accession>A0A268NX65</accession>
<feature type="domain" description="Alpha glucuronidase N-terminal" evidence="2">
    <location>
        <begin position="5"/>
        <end position="98"/>
    </location>
</feature>
<dbReference type="InterPro" id="IPR005154">
    <property type="entry name" value="Glyco_hydro_67_aGlcAse_N"/>
</dbReference>
<dbReference type="AlphaFoldDB" id="A0A268NX65"/>
<dbReference type="EMBL" id="NPCC01000023">
    <property type="protein sequence ID" value="PAE88064.1"/>
    <property type="molecule type" value="Genomic_DNA"/>
</dbReference>
<dbReference type="SUPFAM" id="SSF55545">
    <property type="entry name" value="beta-N-acetylhexosaminidase-like domain"/>
    <property type="match status" value="1"/>
</dbReference>
<comment type="caution">
    <text evidence="3">The sequence shown here is derived from an EMBL/GenBank/DDBJ whole genome shotgun (WGS) entry which is preliminary data.</text>
</comment>
<dbReference type="Pfam" id="PF03648">
    <property type="entry name" value="Glyco_hydro_67N"/>
    <property type="match status" value="1"/>
</dbReference>
<dbReference type="InterPro" id="IPR029018">
    <property type="entry name" value="Hex-like_dom2"/>
</dbReference>
<sequence length="204" mass="23939">MITLVYPDQSPKIQFAISKLKKTLTELDQIWTVALKQDVDTHNIIVKNRKGHTRNGVSVEPSLSSEGFQIRHSVREGKSTIYILFGDDPGAMYGIFELCEQLQNRGLSNISECTMNPRFSFRALKFNLPWSSYRKNQSFEIQKETVRDLTFWRSYLDMMAENRFNVLTLWSMHPFPYMIKPKNFPKATPFTDEELADWKHFWTS</sequence>
<evidence type="ECO:0000313" key="4">
    <source>
        <dbReference type="Proteomes" id="UP000216207"/>
    </source>
</evidence>
<evidence type="ECO:0000256" key="1">
    <source>
        <dbReference type="ARBA" id="ARBA00022801"/>
    </source>
</evidence>
<dbReference type="GO" id="GO:0046559">
    <property type="term" value="F:alpha-glucuronidase activity"/>
    <property type="evidence" value="ECO:0007669"/>
    <property type="project" value="InterPro"/>
</dbReference>
<dbReference type="Gene3D" id="3.30.379.10">
    <property type="entry name" value="Chitobiase/beta-hexosaminidase domain 2-like"/>
    <property type="match status" value="1"/>
</dbReference>
<gene>
    <name evidence="3" type="ORF">CHH72_14540</name>
</gene>